<dbReference type="Proteomes" id="UP000239706">
    <property type="component" value="Unassembled WGS sequence"/>
</dbReference>
<dbReference type="NCBIfam" id="NF010623">
    <property type="entry name" value="PRK14016.1"/>
    <property type="match status" value="1"/>
</dbReference>
<dbReference type="SUPFAM" id="SSF56059">
    <property type="entry name" value="Glutathione synthetase ATP-binding domain-like"/>
    <property type="match status" value="1"/>
</dbReference>
<dbReference type="GO" id="GO:0005524">
    <property type="term" value="F:ATP binding"/>
    <property type="evidence" value="ECO:0007669"/>
    <property type="project" value="UniProtKB-UniRule"/>
</dbReference>
<dbReference type="PROSITE" id="PS01011">
    <property type="entry name" value="FOLYLPOLYGLU_SYNT_1"/>
    <property type="match status" value="1"/>
</dbReference>
<dbReference type="Gene3D" id="3.30.470.20">
    <property type="entry name" value="ATP-grasp fold, B domain"/>
    <property type="match status" value="2"/>
</dbReference>
<name>A0A2T0B972_9CLOT</name>
<proteinExistence type="inferred from homology"/>
<dbReference type="GO" id="GO:0071161">
    <property type="term" value="F:cyanophycin synthetase activity (L-arginine-adding)"/>
    <property type="evidence" value="ECO:0007669"/>
    <property type="project" value="UniProtKB-EC"/>
</dbReference>
<comment type="caution">
    <text evidence="16">The sequence shown here is derived from an EMBL/GenBank/DDBJ whole genome shotgun (WGS) entry which is preliminary data.</text>
</comment>
<dbReference type="PANTHER" id="PTHR23135:SF18">
    <property type="entry name" value="CYANOPHYCIN SYNTHETASE"/>
    <property type="match status" value="1"/>
</dbReference>
<dbReference type="GO" id="GO:0004326">
    <property type="term" value="F:tetrahydrofolylpolyglutamate synthase activity"/>
    <property type="evidence" value="ECO:0007669"/>
    <property type="project" value="InterPro"/>
</dbReference>
<accession>A0A2T0B972</accession>
<dbReference type="SUPFAM" id="SSF53623">
    <property type="entry name" value="MurD-like peptide ligases, catalytic domain"/>
    <property type="match status" value="1"/>
</dbReference>
<dbReference type="Pfam" id="PF18921">
    <property type="entry name" value="Cyanophycin_syn"/>
    <property type="match status" value="1"/>
</dbReference>
<comment type="subunit">
    <text evidence="4">Homodimer.</text>
</comment>
<dbReference type="InterPro" id="IPR036565">
    <property type="entry name" value="Mur-like_cat_sf"/>
</dbReference>
<evidence type="ECO:0000256" key="5">
    <source>
        <dbReference type="ARBA" id="ARBA00012968"/>
    </source>
</evidence>
<feature type="domain" description="ATP-grasp" evidence="15">
    <location>
        <begin position="218"/>
        <end position="468"/>
    </location>
</feature>
<keyword evidence="10 14" id="KW-0067">ATP-binding</keyword>
<dbReference type="InterPro" id="IPR011761">
    <property type="entry name" value="ATP-grasp"/>
</dbReference>
<dbReference type="NCBIfam" id="TIGR02068">
    <property type="entry name" value="cya_phycin_syn"/>
    <property type="match status" value="1"/>
</dbReference>
<evidence type="ECO:0000256" key="1">
    <source>
        <dbReference type="ARBA" id="ARBA00003184"/>
    </source>
</evidence>
<comment type="catalytic activity">
    <reaction evidence="13">
        <text>[L-4-(L-arginin-2-N-yl)aspartate](n) + L-aspartate + ATP = [L-4-(L-arginin-2-N-yl)aspartate](n)-L-aspartate + ADP + phosphate + H(+)</text>
        <dbReference type="Rhea" id="RHEA:13277"/>
        <dbReference type="Rhea" id="RHEA-COMP:13728"/>
        <dbReference type="Rhea" id="RHEA-COMP:13733"/>
        <dbReference type="ChEBI" id="CHEBI:15378"/>
        <dbReference type="ChEBI" id="CHEBI:29991"/>
        <dbReference type="ChEBI" id="CHEBI:30616"/>
        <dbReference type="ChEBI" id="CHEBI:43474"/>
        <dbReference type="ChEBI" id="CHEBI:137986"/>
        <dbReference type="ChEBI" id="CHEBI:137990"/>
        <dbReference type="ChEBI" id="CHEBI:456216"/>
        <dbReference type="EC" id="6.3.2.29"/>
    </reaction>
</comment>
<dbReference type="Gene3D" id="3.40.1190.10">
    <property type="entry name" value="Mur-like, catalytic domain"/>
    <property type="match status" value="1"/>
</dbReference>
<dbReference type="InterPro" id="IPR011810">
    <property type="entry name" value="Cya_phycin_syn"/>
</dbReference>
<dbReference type="Pfam" id="PF08443">
    <property type="entry name" value="RimK"/>
    <property type="match status" value="2"/>
</dbReference>
<evidence type="ECO:0000256" key="12">
    <source>
        <dbReference type="ARBA" id="ARBA00048094"/>
    </source>
</evidence>
<evidence type="ECO:0000256" key="7">
    <source>
        <dbReference type="ARBA" id="ARBA00022036"/>
    </source>
</evidence>
<evidence type="ECO:0000256" key="11">
    <source>
        <dbReference type="ARBA" id="ARBA00031353"/>
    </source>
</evidence>
<dbReference type="InterPro" id="IPR013651">
    <property type="entry name" value="ATP-grasp_RimK-type"/>
</dbReference>
<evidence type="ECO:0000256" key="10">
    <source>
        <dbReference type="ARBA" id="ARBA00022840"/>
    </source>
</evidence>
<dbReference type="EMBL" id="PVXO01000006">
    <property type="protein sequence ID" value="PRR80402.1"/>
    <property type="molecule type" value="Genomic_DNA"/>
</dbReference>
<dbReference type="PROSITE" id="PS50975">
    <property type="entry name" value="ATP_GRASP"/>
    <property type="match status" value="1"/>
</dbReference>
<keyword evidence="8 16" id="KW-0436">Ligase</keyword>
<dbReference type="GO" id="GO:0046872">
    <property type="term" value="F:metal ion binding"/>
    <property type="evidence" value="ECO:0007669"/>
    <property type="project" value="InterPro"/>
</dbReference>
<dbReference type="SUPFAM" id="SSF53244">
    <property type="entry name" value="MurD-like peptide ligases, peptide-binding domain"/>
    <property type="match status" value="1"/>
</dbReference>
<dbReference type="Pfam" id="PF08245">
    <property type="entry name" value="Mur_ligase_M"/>
    <property type="match status" value="1"/>
</dbReference>
<dbReference type="InterPro" id="IPR013221">
    <property type="entry name" value="Mur_ligase_cen"/>
</dbReference>
<dbReference type="InterPro" id="IPR004101">
    <property type="entry name" value="Mur_ligase_C"/>
</dbReference>
<evidence type="ECO:0000313" key="17">
    <source>
        <dbReference type="Proteomes" id="UP000239706"/>
    </source>
</evidence>
<evidence type="ECO:0000256" key="9">
    <source>
        <dbReference type="ARBA" id="ARBA00022741"/>
    </source>
</evidence>
<comment type="similarity">
    <text evidence="3">In the C-terminal section; belongs to the MurCDEF family.</text>
</comment>
<sequence>MKVLNFKCFEGRNIYCHKPCIKMEVDLEGFSEIPSNSIDGFNEGLIELMPSLKEHRCGIDEDMGFIKRLKEGTYLAHICEHIVIALQNTIGIKAAYGKAREIKEDIYYIIYEYEYKNTAIEAGNMAVMIINSLISKKEFNMEEAILKLKETLRKEELGPSTLAIIREAKKRSIPVLRVNERSIFQLGYGSTSKIIEATISSNTSGIAIDIACDKLLTKKILFNQYIPVADGEQVINPVQMLSEAERIGYPVVLKPRYGNQGKGVLVNLRDKKEVMEAYRTLSKNYSDILIEKYIRGKDYRVCLVDYKVVAVSERISPYVIGDGESSIIQLIQGINSDERRGDGHEKPLTKIKINEDLINYIWKNSYSLNSIPAKGEKVVLRENANLSTGGIAIDRTDSICEENIEICKRAAKAVGLDICGIDICCSDISKKMDGVVIEVNAAPGIRMHEHPYEGNSINVGRAIVDMLLKDIPRQIPIISVTGTNGKTTTTRLVSHVLSLAGYKTGMTTTGGIYINNTCIDKGDTTGYDSAMTVLTNKEVDAAVLETARGGIIRKGLAYDLADVGVITNITSDHLGIDDIDTLEGLAFVKSLVVEAVKDKGYTVLNADDRISMKVLSRAKGNVVLFSKDKNNPYLRENIKRGRYGIYTWNDFIYVEKEGSIFPIIKINDIKITLEGKLKYNIENAMAACAALIGLGVDYSIIRKGMESFYLDEEHNPGRFNMYNLRDVTVILDYGHNIEGYKAVLEGVKKLDYKRLIGIIGMPGDRKDENILEIGEISGKNFDYIYIKEDKDKRNKGEGEVARLLEQGVLKGGFDKKNINIILDEREALKKSLENSRKGDLIIIFFEEYEPLLKIVKEEMNSLNKNSNEALA</sequence>
<keyword evidence="9 14" id="KW-0547">Nucleotide-binding</keyword>
<dbReference type="RefSeq" id="WP_106062480.1">
    <property type="nucleotide sequence ID" value="NZ_PVXO01000006.1"/>
</dbReference>
<evidence type="ECO:0000259" key="15">
    <source>
        <dbReference type="PROSITE" id="PS50975"/>
    </source>
</evidence>
<keyword evidence="17" id="KW-1185">Reference proteome</keyword>
<reference evidence="16 17" key="1">
    <citation type="submission" date="2018-03" db="EMBL/GenBank/DDBJ databases">
        <title>Genome sequence of Clostridium liquoris DSM 100320.</title>
        <authorList>
            <person name="Poehlein A."/>
            <person name="Daniel R."/>
        </authorList>
    </citation>
    <scope>NUCLEOTIDE SEQUENCE [LARGE SCALE GENOMIC DNA]</scope>
    <source>
        <strain evidence="16 17">DSM 100320</strain>
    </source>
</reference>
<dbReference type="EC" id="6.3.2.30" evidence="5"/>
<evidence type="ECO:0000256" key="2">
    <source>
        <dbReference type="ARBA" id="ARBA00004752"/>
    </source>
</evidence>
<dbReference type="EC" id="6.3.2.29" evidence="6"/>
<comment type="pathway">
    <text evidence="2">Cell wall biogenesis; peptidoglycan biosynthesis.</text>
</comment>
<evidence type="ECO:0000256" key="14">
    <source>
        <dbReference type="PROSITE-ProRule" id="PRU00409"/>
    </source>
</evidence>
<dbReference type="GO" id="GO:0071160">
    <property type="term" value="F:cyanophycin synthetase activity (L-aspartate-adding)"/>
    <property type="evidence" value="ECO:0007669"/>
    <property type="project" value="UniProtKB-EC"/>
</dbReference>
<evidence type="ECO:0000256" key="6">
    <source>
        <dbReference type="ARBA" id="ARBA00013005"/>
    </source>
</evidence>
<organism evidence="16 17">
    <name type="scientific">Clostridium liquoris</name>
    <dbReference type="NCBI Taxonomy" id="1289519"/>
    <lineage>
        <taxon>Bacteria</taxon>
        <taxon>Bacillati</taxon>
        <taxon>Bacillota</taxon>
        <taxon>Clostridia</taxon>
        <taxon>Eubacteriales</taxon>
        <taxon>Clostridiaceae</taxon>
        <taxon>Clostridium</taxon>
    </lineage>
</organism>
<comment type="catalytic activity">
    <reaction evidence="12">
        <text>[L-4-(L-arginin-2-N-yl)aspartate](n)-L-aspartate + L-arginine + ATP = [L-4-(L-arginin-2-N-yl)aspartate](n+1) + ADP + phosphate + H(+)</text>
        <dbReference type="Rhea" id="RHEA:23888"/>
        <dbReference type="Rhea" id="RHEA-COMP:13732"/>
        <dbReference type="Rhea" id="RHEA-COMP:13733"/>
        <dbReference type="ChEBI" id="CHEBI:15378"/>
        <dbReference type="ChEBI" id="CHEBI:30616"/>
        <dbReference type="ChEBI" id="CHEBI:32682"/>
        <dbReference type="ChEBI" id="CHEBI:43474"/>
        <dbReference type="ChEBI" id="CHEBI:137986"/>
        <dbReference type="ChEBI" id="CHEBI:137990"/>
        <dbReference type="ChEBI" id="CHEBI:456216"/>
        <dbReference type="EC" id="6.3.2.30"/>
    </reaction>
</comment>
<evidence type="ECO:0000256" key="8">
    <source>
        <dbReference type="ARBA" id="ARBA00022598"/>
    </source>
</evidence>
<gene>
    <name evidence="16" type="primary">cphA_2</name>
    <name evidence="16" type="ORF">CLLI_02830</name>
</gene>
<protein>
    <recommendedName>
        <fullName evidence="7">Cyanophycin synthetase</fullName>
        <ecNumber evidence="6">6.3.2.29</ecNumber>
        <ecNumber evidence="5">6.3.2.30</ecNumber>
    </recommendedName>
    <alternativeName>
        <fullName evidence="11">Cyanophycin synthase</fullName>
    </alternativeName>
</protein>
<evidence type="ECO:0000256" key="4">
    <source>
        <dbReference type="ARBA" id="ARBA00011738"/>
    </source>
</evidence>
<evidence type="ECO:0000256" key="13">
    <source>
        <dbReference type="ARBA" id="ARBA00048425"/>
    </source>
</evidence>
<dbReference type="PANTHER" id="PTHR23135">
    <property type="entry name" value="MUR LIGASE FAMILY MEMBER"/>
    <property type="match status" value="1"/>
</dbReference>
<dbReference type="Gene3D" id="3.90.190.20">
    <property type="entry name" value="Mur ligase, C-terminal domain"/>
    <property type="match status" value="1"/>
</dbReference>
<dbReference type="OrthoDB" id="9803907at2"/>
<dbReference type="InterPro" id="IPR036615">
    <property type="entry name" value="Mur_ligase_C_dom_sf"/>
</dbReference>
<dbReference type="InterPro" id="IPR018109">
    <property type="entry name" value="Folylpolyglutamate_synth_CS"/>
</dbReference>
<dbReference type="Pfam" id="PF02875">
    <property type="entry name" value="Mur_ligase_C"/>
    <property type="match status" value="1"/>
</dbReference>
<comment type="function">
    <text evidence="1">Catalyzes the ATP-dependent polymerization of arginine and aspartate to multi-L-arginyl-poly-L-aspartic acid (cyanophycin; a water-insoluble reserve polymer).</text>
</comment>
<dbReference type="AlphaFoldDB" id="A0A2T0B972"/>
<evidence type="ECO:0000256" key="3">
    <source>
        <dbReference type="ARBA" id="ARBA00009060"/>
    </source>
</evidence>
<dbReference type="InterPro" id="IPR044019">
    <property type="entry name" value="Cyanophycin_syn_N"/>
</dbReference>
<evidence type="ECO:0000313" key="16">
    <source>
        <dbReference type="EMBL" id="PRR80402.1"/>
    </source>
</evidence>